<dbReference type="PANTHER" id="PTHR23505:SF79">
    <property type="entry name" value="PROTEIN SPINSTER"/>
    <property type="match status" value="1"/>
</dbReference>
<keyword evidence="5 6" id="KW-0472">Membrane</keyword>
<comment type="subcellular location">
    <subcellularLocation>
        <location evidence="1">Membrane</location>
        <topology evidence="1">Multi-pass membrane protein</topology>
    </subcellularLocation>
</comment>
<evidence type="ECO:0000256" key="5">
    <source>
        <dbReference type="ARBA" id="ARBA00023136"/>
    </source>
</evidence>
<feature type="transmembrane region" description="Helical" evidence="6">
    <location>
        <begin position="365"/>
        <end position="389"/>
    </location>
</feature>
<dbReference type="Pfam" id="PF07690">
    <property type="entry name" value="MFS_1"/>
    <property type="match status" value="1"/>
</dbReference>
<evidence type="ECO:0000259" key="7">
    <source>
        <dbReference type="PROSITE" id="PS50850"/>
    </source>
</evidence>
<evidence type="ECO:0000313" key="9">
    <source>
        <dbReference type="Proteomes" id="UP001217500"/>
    </source>
</evidence>
<protein>
    <submittedName>
        <fullName evidence="8">MFS transporter</fullName>
    </submittedName>
</protein>
<feature type="transmembrane region" description="Helical" evidence="6">
    <location>
        <begin position="330"/>
        <end position="353"/>
    </location>
</feature>
<feature type="transmembrane region" description="Helical" evidence="6">
    <location>
        <begin position="66"/>
        <end position="87"/>
    </location>
</feature>
<organism evidence="8 9">
    <name type="scientific">Gimibacter soli</name>
    <dbReference type="NCBI Taxonomy" id="3024400"/>
    <lineage>
        <taxon>Bacteria</taxon>
        <taxon>Pseudomonadati</taxon>
        <taxon>Pseudomonadota</taxon>
        <taxon>Alphaproteobacteria</taxon>
        <taxon>Kordiimonadales</taxon>
        <taxon>Temperatibacteraceae</taxon>
        <taxon>Gimibacter</taxon>
    </lineage>
</organism>
<dbReference type="PROSITE" id="PS50850">
    <property type="entry name" value="MFS"/>
    <property type="match status" value="1"/>
</dbReference>
<dbReference type="Gene3D" id="1.20.1250.20">
    <property type="entry name" value="MFS general substrate transporter like domains"/>
    <property type="match status" value="2"/>
</dbReference>
<feature type="transmembrane region" description="Helical" evidence="6">
    <location>
        <begin position="158"/>
        <end position="179"/>
    </location>
</feature>
<sequence>MKPTTTPPAGEAGNENAARTFAGVSGGMRTYILLLLTFIYAVNFIDRQILVVMQEAIKADLSLSDTELGLLTGFSFALFYVTAGIPIARLADRANRRNIIATALAVWSGMTALSGLAQNYVQLLLARIGVGVGEAGCSPPAHSMISSLYEPKRRASALSFYSAGLYFGVLLGYLLGGFLSETYGWRATFLILGLPGIAIALLLRFSIKEPLRGAGAQQQASLKETLAVIARLKSFPYFAFGCAMSAFVSYGTGNFLPSLMVRYHGFTPSEVGMILSLSGGLTGMIGTYLGGVLADKYGARDPRWYLWIPGLSGVLAIPFAMFGYQTDNAVLMVAGTGIAAILSTMYLGPAISVSHRLVSPHMRALMSAILFFILNLIGLGLGPVVVGIISDTLREITGEESLRAALTIAVSLAFVKAWLFFEGGRKLPKDLALRAED</sequence>
<reference evidence="8" key="1">
    <citation type="submission" date="2023-01" db="EMBL/GenBank/DDBJ databases">
        <title>The genome sequence of Kordiimonadaceae bacterium 6D33.</title>
        <authorList>
            <person name="Liu Y."/>
        </authorList>
    </citation>
    <scope>NUCLEOTIDE SEQUENCE</scope>
    <source>
        <strain evidence="8">6D33</strain>
    </source>
</reference>
<dbReference type="KEGG" id="gso:PH603_14305"/>
<evidence type="ECO:0000256" key="4">
    <source>
        <dbReference type="ARBA" id="ARBA00022989"/>
    </source>
</evidence>
<dbReference type="AlphaFoldDB" id="A0AAE9XVI7"/>
<keyword evidence="9" id="KW-1185">Reference proteome</keyword>
<feature type="transmembrane region" description="Helical" evidence="6">
    <location>
        <begin position="304"/>
        <end position="324"/>
    </location>
</feature>
<dbReference type="GO" id="GO:0022857">
    <property type="term" value="F:transmembrane transporter activity"/>
    <property type="evidence" value="ECO:0007669"/>
    <property type="project" value="InterPro"/>
</dbReference>
<dbReference type="CDD" id="cd17328">
    <property type="entry name" value="MFS_spinster_like"/>
    <property type="match status" value="1"/>
</dbReference>
<dbReference type="Proteomes" id="UP001217500">
    <property type="component" value="Chromosome"/>
</dbReference>
<dbReference type="InterPro" id="IPR036259">
    <property type="entry name" value="MFS_trans_sf"/>
</dbReference>
<evidence type="ECO:0000313" key="8">
    <source>
        <dbReference type="EMBL" id="WCL53709.1"/>
    </source>
</evidence>
<gene>
    <name evidence="8" type="ORF">PH603_14305</name>
</gene>
<dbReference type="RefSeq" id="WP_289503246.1">
    <property type="nucleotide sequence ID" value="NZ_CP116805.1"/>
</dbReference>
<keyword evidence="3 6" id="KW-0812">Transmembrane</keyword>
<feature type="domain" description="Major facilitator superfamily (MFS) profile" evidence="7">
    <location>
        <begin position="32"/>
        <end position="425"/>
    </location>
</feature>
<feature type="transmembrane region" description="Helical" evidence="6">
    <location>
        <begin position="401"/>
        <end position="421"/>
    </location>
</feature>
<evidence type="ECO:0000256" key="2">
    <source>
        <dbReference type="ARBA" id="ARBA00022448"/>
    </source>
</evidence>
<dbReference type="InterPro" id="IPR011701">
    <property type="entry name" value="MFS"/>
</dbReference>
<feature type="transmembrane region" description="Helical" evidence="6">
    <location>
        <begin position="28"/>
        <end position="45"/>
    </location>
</feature>
<feature type="transmembrane region" description="Helical" evidence="6">
    <location>
        <begin position="235"/>
        <end position="253"/>
    </location>
</feature>
<keyword evidence="4 6" id="KW-1133">Transmembrane helix</keyword>
<dbReference type="EMBL" id="CP116805">
    <property type="protein sequence ID" value="WCL53709.1"/>
    <property type="molecule type" value="Genomic_DNA"/>
</dbReference>
<evidence type="ECO:0000256" key="1">
    <source>
        <dbReference type="ARBA" id="ARBA00004141"/>
    </source>
</evidence>
<name>A0AAE9XVI7_9PROT</name>
<dbReference type="InterPro" id="IPR020846">
    <property type="entry name" value="MFS_dom"/>
</dbReference>
<evidence type="ECO:0000256" key="6">
    <source>
        <dbReference type="SAM" id="Phobius"/>
    </source>
</evidence>
<dbReference type="SUPFAM" id="SSF103473">
    <property type="entry name" value="MFS general substrate transporter"/>
    <property type="match status" value="1"/>
</dbReference>
<feature type="transmembrane region" description="Helical" evidence="6">
    <location>
        <begin position="185"/>
        <end position="203"/>
    </location>
</feature>
<feature type="transmembrane region" description="Helical" evidence="6">
    <location>
        <begin position="273"/>
        <end position="292"/>
    </location>
</feature>
<dbReference type="GO" id="GO:0016020">
    <property type="term" value="C:membrane"/>
    <property type="evidence" value="ECO:0007669"/>
    <property type="project" value="UniProtKB-SubCell"/>
</dbReference>
<dbReference type="InterPro" id="IPR044770">
    <property type="entry name" value="MFS_spinster-like"/>
</dbReference>
<evidence type="ECO:0000256" key="3">
    <source>
        <dbReference type="ARBA" id="ARBA00022692"/>
    </source>
</evidence>
<proteinExistence type="predicted"/>
<accession>A0AAE9XVI7</accession>
<keyword evidence="2" id="KW-0813">Transport</keyword>
<dbReference type="PANTHER" id="PTHR23505">
    <property type="entry name" value="SPINSTER"/>
    <property type="match status" value="1"/>
</dbReference>